<accession>A0A7J9H896</accession>
<reference evidence="2 3" key="1">
    <citation type="journal article" date="2019" name="Genome Biol. Evol.">
        <title>Insights into the evolution of the New World diploid cottons (Gossypium, subgenus Houzingenia) based on genome sequencing.</title>
        <authorList>
            <person name="Grover C.E."/>
            <person name="Arick M.A. 2nd"/>
            <person name="Thrash A."/>
            <person name="Conover J.L."/>
            <person name="Sanders W.S."/>
            <person name="Peterson D.G."/>
            <person name="Frelichowski J.E."/>
            <person name="Scheffler J.A."/>
            <person name="Scheffler B.E."/>
            <person name="Wendel J.F."/>
        </authorList>
    </citation>
    <scope>NUCLEOTIDE SEQUENCE [LARGE SCALE GENOMIC DNA]</scope>
    <source>
        <strain evidence="2">0</strain>
        <tissue evidence="2">Leaf</tissue>
    </source>
</reference>
<keyword evidence="3" id="KW-1185">Reference proteome</keyword>
<gene>
    <name evidence="2" type="ORF">Gohar_005337</name>
</gene>
<dbReference type="EMBL" id="JABFAD010000008">
    <property type="protein sequence ID" value="MBA0805848.1"/>
    <property type="molecule type" value="Genomic_DNA"/>
</dbReference>
<comment type="caution">
    <text evidence="2">The sequence shown here is derived from an EMBL/GenBank/DDBJ whole genome shotgun (WGS) entry which is preliminary data.</text>
</comment>
<evidence type="ECO:0000256" key="1">
    <source>
        <dbReference type="SAM" id="MobiDB-lite"/>
    </source>
</evidence>
<name>A0A7J9H896_9ROSI</name>
<organism evidence="2 3">
    <name type="scientific">Gossypium harknessii</name>
    <dbReference type="NCBI Taxonomy" id="34285"/>
    <lineage>
        <taxon>Eukaryota</taxon>
        <taxon>Viridiplantae</taxon>
        <taxon>Streptophyta</taxon>
        <taxon>Embryophyta</taxon>
        <taxon>Tracheophyta</taxon>
        <taxon>Spermatophyta</taxon>
        <taxon>Magnoliopsida</taxon>
        <taxon>eudicotyledons</taxon>
        <taxon>Gunneridae</taxon>
        <taxon>Pentapetalae</taxon>
        <taxon>rosids</taxon>
        <taxon>malvids</taxon>
        <taxon>Malvales</taxon>
        <taxon>Malvaceae</taxon>
        <taxon>Malvoideae</taxon>
        <taxon>Gossypium</taxon>
    </lineage>
</organism>
<proteinExistence type="predicted"/>
<evidence type="ECO:0000313" key="2">
    <source>
        <dbReference type="EMBL" id="MBA0805848.1"/>
    </source>
</evidence>
<dbReference type="Proteomes" id="UP000593560">
    <property type="component" value="Unassembled WGS sequence"/>
</dbReference>
<feature type="compositionally biased region" description="Pro residues" evidence="1">
    <location>
        <begin position="14"/>
        <end position="23"/>
    </location>
</feature>
<feature type="compositionally biased region" description="Polar residues" evidence="1">
    <location>
        <begin position="1"/>
        <end position="10"/>
    </location>
</feature>
<protein>
    <submittedName>
        <fullName evidence="2">Uncharacterized protein</fullName>
    </submittedName>
</protein>
<evidence type="ECO:0000313" key="3">
    <source>
        <dbReference type="Proteomes" id="UP000593560"/>
    </source>
</evidence>
<feature type="region of interest" description="Disordered" evidence="1">
    <location>
        <begin position="1"/>
        <end position="23"/>
    </location>
</feature>
<sequence>MAVHPQQSFLSLFPQPPNQPPRPPYLSYLQHSHPFKIVLFHGFFKKLSTLND</sequence>
<dbReference type="AlphaFoldDB" id="A0A7J9H896"/>